<dbReference type="Gene3D" id="3.40.50.2300">
    <property type="match status" value="1"/>
</dbReference>
<evidence type="ECO:0000313" key="9">
    <source>
        <dbReference type="Proteomes" id="UP000490386"/>
    </source>
</evidence>
<dbReference type="PROSITE" id="PS50110">
    <property type="entry name" value="RESPONSE_REGULATORY"/>
    <property type="match status" value="1"/>
</dbReference>
<comment type="caution">
    <text evidence="8">The sequence shown here is derived from an EMBL/GenBank/DDBJ whole genome shotgun (WGS) entry which is preliminary data.</text>
</comment>
<evidence type="ECO:0000259" key="7">
    <source>
        <dbReference type="PROSITE" id="PS50110"/>
    </source>
</evidence>
<dbReference type="PRINTS" id="PR00038">
    <property type="entry name" value="HTHLUXR"/>
</dbReference>
<protein>
    <submittedName>
        <fullName evidence="8">Response regulator transcription factor</fullName>
    </submittedName>
</protein>
<feature type="modified residue" description="4-aspartylphosphate" evidence="5">
    <location>
        <position position="52"/>
    </location>
</feature>
<dbReference type="GO" id="GO:0000160">
    <property type="term" value="P:phosphorelay signal transduction system"/>
    <property type="evidence" value="ECO:0007669"/>
    <property type="project" value="InterPro"/>
</dbReference>
<keyword evidence="3" id="KW-0238">DNA-binding</keyword>
<dbReference type="GO" id="GO:0006355">
    <property type="term" value="P:regulation of DNA-templated transcription"/>
    <property type="evidence" value="ECO:0007669"/>
    <property type="project" value="InterPro"/>
</dbReference>
<keyword evidence="4" id="KW-0804">Transcription</keyword>
<gene>
    <name evidence="8" type="ORF">F8O03_17675</name>
</gene>
<evidence type="ECO:0000256" key="2">
    <source>
        <dbReference type="ARBA" id="ARBA00023015"/>
    </source>
</evidence>
<evidence type="ECO:0000313" key="8">
    <source>
        <dbReference type="EMBL" id="KAB1636084.1"/>
    </source>
</evidence>
<accession>A0A7J5AXM8</accession>
<proteinExistence type="predicted"/>
<feature type="domain" description="Response regulatory" evidence="7">
    <location>
        <begin position="2"/>
        <end position="119"/>
    </location>
</feature>
<dbReference type="PROSITE" id="PS50043">
    <property type="entry name" value="HTH_LUXR_2"/>
    <property type="match status" value="1"/>
</dbReference>
<dbReference type="InterPro" id="IPR000792">
    <property type="entry name" value="Tscrpt_reg_LuxR_C"/>
</dbReference>
<dbReference type="InterPro" id="IPR011006">
    <property type="entry name" value="CheY-like_superfamily"/>
</dbReference>
<dbReference type="InterPro" id="IPR058245">
    <property type="entry name" value="NreC/VraR/RcsB-like_REC"/>
</dbReference>
<dbReference type="PROSITE" id="PS00622">
    <property type="entry name" value="HTH_LUXR_1"/>
    <property type="match status" value="1"/>
</dbReference>
<dbReference type="PANTHER" id="PTHR43214:SF24">
    <property type="entry name" value="TRANSCRIPTIONAL REGULATORY PROTEIN NARL-RELATED"/>
    <property type="match status" value="1"/>
</dbReference>
<dbReference type="AlphaFoldDB" id="A0A7J5AXM8"/>
<dbReference type="PANTHER" id="PTHR43214">
    <property type="entry name" value="TWO-COMPONENT RESPONSE REGULATOR"/>
    <property type="match status" value="1"/>
</dbReference>
<keyword evidence="9" id="KW-1185">Reference proteome</keyword>
<dbReference type="InterPro" id="IPR039420">
    <property type="entry name" value="WalR-like"/>
</dbReference>
<name>A0A7J5AXM8_9MICO</name>
<dbReference type="Pfam" id="PF00196">
    <property type="entry name" value="GerE"/>
    <property type="match status" value="1"/>
</dbReference>
<keyword evidence="2" id="KW-0805">Transcription regulation</keyword>
<dbReference type="SMART" id="SM00421">
    <property type="entry name" value="HTH_LUXR"/>
    <property type="match status" value="1"/>
</dbReference>
<dbReference type="CDD" id="cd17535">
    <property type="entry name" value="REC_NarL-like"/>
    <property type="match status" value="1"/>
</dbReference>
<sequence length="220" mass="23323">MRVLIVDDQSMIRAGLRSLLLDHGVDVAGEASNGQAALQHARALRPDVVLIDLHMPVMSGVTAIERMRADTNLAGLRILVLTTFDGDVEVLDALRAGADGFLGKAADAGELLSALHQVAGGATFLSERAARAVLENLRVRPSVQIEAGLGALLDALTPKEREVVAAAARGLDNQEIAAEMQLSPLTVKTHLNRAMAKVEARDRGQLVAFAYRSGLMFTTG</sequence>
<evidence type="ECO:0000256" key="3">
    <source>
        <dbReference type="ARBA" id="ARBA00023125"/>
    </source>
</evidence>
<dbReference type="EMBL" id="WBJX01000008">
    <property type="protein sequence ID" value="KAB1636084.1"/>
    <property type="molecule type" value="Genomic_DNA"/>
</dbReference>
<evidence type="ECO:0000256" key="1">
    <source>
        <dbReference type="ARBA" id="ARBA00022553"/>
    </source>
</evidence>
<evidence type="ECO:0000256" key="5">
    <source>
        <dbReference type="PROSITE-ProRule" id="PRU00169"/>
    </source>
</evidence>
<dbReference type="Pfam" id="PF00072">
    <property type="entry name" value="Response_reg"/>
    <property type="match status" value="1"/>
</dbReference>
<dbReference type="RefSeq" id="WP_151425055.1">
    <property type="nucleotide sequence ID" value="NZ_WBJX01000008.1"/>
</dbReference>
<dbReference type="Proteomes" id="UP000490386">
    <property type="component" value="Unassembled WGS sequence"/>
</dbReference>
<keyword evidence="1 5" id="KW-0597">Phosphoprotein</keyword>
<dbReference type="SMART" id="SM00448">
    <property type="entry name" value="REC"/>
    <property type="match status" value="1"/>
</dbReference>
<dbReference type="SUPFAM" id="SSF52172">
    <property type="entry name" value="CheY-like"/>
    <property type="match status" value="1"/>
</dbReference>
<reference evidence="8 9" key="1">
    <citation type="submission" date="2019-09" db="EMBL/GenBank/DDBJ databases">
        <title>Phylogeny of genus Pseudoclavibacter and closely related genus.</title>
        <authorList>
            <person name="Li Y."/>
        </authorList>
    </citation>
    <scope>NUCLEOTIDE SEQUENCE [LARGE SCALE GENOMIC DNA]</scope>
    <source>
        <strain evidence="8 9">THG-MD12</strain>
    </source>
</reference>
<organism evidence="8 9">
    <name type="scientific">Pseudoclavibacter terrae</name>
    <dbReference type="NCBI Taxonomy" id="1530195"/>
    <lineage>
        <taxon>Bacteria</taxon>
        <taxon>Bacillati</taxon>
        <taxon>Actinomycetota</taxon>
        <taxon>Actinomycetes</taxon>
        <taxon>Micrococcales</taxon>
        <taxon>Microbacteriaceae</taxon>
        <taxon>Pseudoclavibacter</taxon>
    </lineage>
</organism>
<dbReference type="InterPro" id="IPR001789">
    <property type="entry name" value="Sig_transdc_resp-reg_receiver"/>
</dbReference>
<evidence type="ECO:0000259" key="6">
    <source>
        <dbReference type="PROSITE" id="PS50043"/>
    </source>
</evidence>
<dbReference type="CDD" id="cd06170">
    <property type="entry name" value="LuxR_C_like"/>
    <property type="match status" value="1"/>
</dbReference>
<dbReference type="OrthoDB" id="9808843at2"/>
<feature type="domain" description="HTH luxR-type" evidence="6">
    <location>
        <begin position="149"/>
        <end position="214"/>
    </location>
</feature>
<evidence type="ECO:0000256" key="4">
    <source>
        <dbReference type="ARBA" id="ARBA00023163"/>
    </source>
</evidence>
<dbReference type="GO" id="GO:0003677">
    <property type="term" value="F:DNA binding"/>
    <property type="evidence" value="ECO:0007669"/>
    <property type="project" value="UniProtKB-KW"/>
</dbReference>